<feature type="non-terminal residue" evidence="3">
    <location>
        <position position="311"/>
    </location>
</feature>
<dbReference type="PANTHER" id="PTHR42850:SF4">
    <property type="entry name" value="ZINC-DEPENDENT ENDOPOLYPHOSPHATASE"/>
    <property type="match status" value="1"/>
</dbReference>
<keyword evidence="1" id="KW-1133">Transmembrane helix</keyword>
<organism evidence="3 4">
    <name type="scientific">Hesseltinella vesiculosa</name>
    <dbReference type="NCBI Taxonomy" id="101127"/>
    <lineage>
        <taxon>Eukaryota</taxon>
        <taxon>Fungi</taxon>
        <taxon>Fungi incertae sedis</taxon>
        <taxon>Mucoromycota</taxon>
        <taxon>Mucoromycotina</taxon>
        <taxon>Mucoromycetes</taxon>
        <taxon>Mucorales</taxon>
        <taxon>Cunninghamellaceae</taxon>
        <taxon>Hesseltinella</taxon>
    </lineage>
</organism>
<comment type="caution">
    <text evidence="3">The sequence shown here is derived from an EMBL/GenBank/DDBJ whole genome shotgun (WGS) entry which is preliminary data.</text>
</comment>
<dbReference type="Pfam" id="PF00149">
    <property type="entry name" value="Metallophos"/>
    <property type="match status" value="1"/>
</dbReference>
<dbReference type="InterPro" id="IPR029052">
    <property type="entry name" value="Metallo-depent_PP-like"/>
</dbReference>
<reference evidence="3 4" key="1">
    <citation type="submission" date="2016-07" db="EMBL/GenBank/DDBJ databases">
        <title>Pervasive Adenine N6-methylation of Active Genes in Fungi.</title>
        <authorList>
            <consortium name="DOE Joint Genome Institute"/>
            <person name="Mondo S.J."/>
            <person name="Dannebaum R.O."/>
            <person name="Kuo R.C."/>
            <person name="Labutti K."/>
            <person name="Haridas S."/>
            <person name="Kuo A."/>
            <person name="Salamov A."/>
            <person name="Ahrendt S.R."/>
            <person name="Lipzen A."/>
            <person name="Sullivan W."/>
            <person name="Andreopoulos W.B."/>
            <person name="Clum A."/>
            <person name="Lindquist E."/>
            <person name="Daum C."/>
            <person name="Ramamoorthy G.K."/>
            <person name="Gryganskyi A."/>
            <person name="Culley D."/>
            <person name="Magnuson J.K."/>
            <person name="James T.Y."/>
            <person name="O'Malley M.A."/>
            <person name="Stajich J.E."/>
            <person name="Spatafora J.W."/>
            <person name="Visel A."/>
            <person name="Grigoriev I.V."/>
        </authorList>
    </citation>
    <scope>NUCLEOTIDE SEQUENCE [LARGE SCALE GENOMIC DNA]</scope>
    <source>
        <strain evidence="3 4">NRRL 3301</strain>
    </source>
</reference>
<dbReference type="GO" id="GO:0006798">
    <property type="term" value="P:polyphosphate catabolic process"/>
    <property type="evidence" value="ECO:0007669"/>
    <property type="project" value="TreeGrafter"/>
</dbReference>
<dbReference type="GO" id="GO:0005737">
    <property type="term" value="C:cytoplasm"/>
    <property type="evidence" value="ECO:0007669"/>
    <property type="project" value="TreeGrafter"/>
</dbReference>
<dbReference type="EMBL" id="MCGT01000004">
    <property type="protein sequence ID" value="ORX60268.1"/>
    <property type="molecule type" value="Genomic_DNA"/>
</dbReference>
<keyword evidence="1" id="KW-0812">Transmembrane</keyword>
<proteinExistence type="predicted"/>
<dbReference type="InterPro" id="IPR004843">
    <property type="entry name" value="Calcineurin-like_PHP"/>
</dbReference>
<dbReference type="InterPro" id="IPR050126">
    <property type="entry name" value="Ap4A_hydrolase"/>
</dbReference>
<gene>
    <name evidence="3" type="ORF">DM01DRAFT_240697</name>
</gene>
<dbReference type="AlphaFoldDB" id="A0A1X2GTA5"/>
<sequence>KKQRPRWLWWLIGLTALTSIVVVIAVTVVIIQKKKTTGKNYPISKYANLKRLEVRKDGALPDRERVFIMGDIHGCLDEFNQLIEEIQFNPSNDLLILAGDLVAKGPDSIGVVRRARELGAWCVRGNHDDKVIRFKTYELQTGSAADPEDDTTDGMLPEGDDVIDHLKLSNYHARIASNISKEDYDYLSSCPAIMYLPQWNNSVIVHAGLDPGITDLTQQEPFYSMTMRVIDDDGEPTKKKKAGTTWSTLWNEEQEDNAGEKMTVYYGHSAKEGLLMQSYSIGLDSGCVYGRSLSVVELKSRQVTSIPCETY</sequence>
<evidence type="ECO:0000256" key="1">
    <source>
        <dbReference type="SAM" id="Phobius"/>
    </source>
</evidence>
<dbReference type="GO" id="GO:0016791">
    <property type="term" value="F:phosphatase activity"/>
    <property type="evidence" value="ECO:0007669"/>
    <property type="project" value="TreeGrafter"/>
</dbReference>
<dbReference type="Proteomes" id="UP000242146">
    <property type="component" value="Unassembled WGS sequence"/>
</dbReference>
<evidence type="ECO:0000259" key="2">
    <source>
        <dbReference type="Pfam" id="PF00149"/>
    </source>
</evidence>
<protein>
    <submittedName>
        <fullName evidence="3">Metallo-dependent phosphatase</fullName>
    </submittedName>
</protein>
<feature type="transmembrane region" description="Helical" evidence="1">
    <location>
        <begin position="7"/>
        <end position="31"/>
    </location>
</feature>
<dbReference type="SUPFAM" id="SSF56300">
    <property type="entry name" value="Metallo-dependent phosphatases"/>
    <property type="match status" value="1"/>
</dbReference>
<accession>A0A1X2GTA5</accession>
<feature type="non-terminal residue" evidence="3">
    <location>
        <position position="1"/>
    </location>
</feature>
<evidence type="ECO:0000313" key="4">
    <source>
        <dbReference type="Proteomes" id="UP000242146"/>
    </source>
</evidence>
<feature type="domain" description="Calcineurin-like phosphoesterase" evidence="2">
    <location>
        <begin position="65"/>
        <end position="170"/>
    </location>
</feature>
<dbReference type="STRING" id="101127.A0A1X2GTA5"/>
<dbReference type="Gene3D" id="3.60.21.10">
    <property type="match status" value="1"/>
</dbReference>
<dbReference type="GO" id="GO:0000298">
    <property type="term" value="F:endopolyphosphatase activity"/>
    <property type="evidence" value="ECO:0007669"/>
    <property type="project" value="TreeGrafter"/>
</dbReference>
<dbReference type="CDD" id="cd00144">
    <property type="entry name" value="MPP_PPP_family"/>
    <property type="match status" value="1"/>
</dbReference>
<evidence type="ECO:0000313" key="3">
    <source>
        <dbReference type="EMBL" id="ORX60268.1"/>
    </source>
</evidence>
<name>A0A1X2GTA5_9FUNG</name>
<keyword evidence="4" id="KW-1185">Reference proteome</keyword>
<dbReference type="OrthoDB" id="10267127at2759"/>
<dbReference type="PANTHER" id="PTHR42850">
    <property type="entry name" value="METALLOPHOSPHOESTERASE"/>
    <property type="match status" value="1"/>
</dbReference>
<keyword evidence="1" id="KW-0472">Membrane</keyword>